<dbReference type="Gene3D" id="3.40.190.100">
    <property type="entry name" value="Glycine betaine-binding periplasmic protein, domain 2"/>
    <property type="match status" value="1"/>
</dbReference>
<evidence type="ECO:0000313" key="7">
    <source>
        <dbReference type="EMBL" id="ANF59158.1"/>
    </source>
</evidence>
<dbReference type="Pfam" id="PF04069">
    <property type="entry name" value="OpuAC"/>
    <property type="match status" value="1"/>
</dbReference>
<keyword evidence="3" id="KW-1003">Cell membrane</keyword>
<reference evidence="7 8" key="1">
    <citation type="submission" date="2016-04" db="EMBL/GenBank/DDBJ databases">
        <title>Complete Genome Sequence of Halotalea alkalilenta IHB B 13600.</title>
        <authorList>
            <person name="Swarnkar M.K."/>
            <person name="Sharma A."/>
            <person name="Kaushal K."/>
            <person name="Soni R."/>
            <person name="Rana S."/>
            <person name="Singh A.K."/>
            <person name="Gulati A."/>
        </authorList>
    </citation>
    <scope>NUCLEOTIDE SEQUENCE [LARGE SCALE GENOMIC DNA]</scope>
    <source>
        <strain evidence="7 8">IHB B 13600</strain>
    </source>
</reference>
<keyword evidence="8" id="KW-1185">Reference proteome</keyword>
<dbReference type="EMBL" id="CP015243">
    <property type="protein sequence ID" value="ANF59158.1"/>
    <property type="molecule type" value="Genomic_DNA"/>
</dbReference>
<proteinExistence type="predicted"/>
<keyword evidence="4" id="KW-0472">Membrane</keyword>
<evidence type="ECO:0000256" key="5">
    <source>
        <dbReference type="SAM" id="SignalP"/>
    </source>
</evidence>
<accession>A0A172YIV7</accession>
<keyword evidence="5" id="KW-0732">Signal</keyword>
<gene>
    <name evidence="7" type="ORF">A5892_18215</name>
</gene>
<dbReference type="GO" id="GO:0031460">
    <property type="term" value="P:glycine betaine transport"/>
    <property type="evidence" value="ECO:0007669"/>
    <property type="project" value="TreeGrafter"/>
</dbReference>
<comment type="subcellular location">
    <subcellularLocation>
        <location evidence="1">Cell membrane</location>
    </subcellularLocation>
</comment>
<evidence type="ECO:0000313" key="8">
    <source>
        <dbReference type="Proteomes" id="UP000077875"/>
    </source>
</evidence>
<keyword evidence="2" id="KW-0813">Transport</keyword>
<evidence type="ECO:0000256" key="2">
    <source>
        <dbReference type="ARBA" id="ARBA00022448"/>
    </source>
</evidence>
<evidence type="ECO:0000256" key="3">
    <source>
        <dbReference type="ARBA" id="ARBA00022475"/>
    </source>
</evidence>
<feature type="chain" id="PRO_5008004738" evidence="5">
    <location>
        <begin position="27"/>
        <end position="290"/>
    </location>
</feature>
<feature type="signal peptide" evidence="5">
    <location>
        <begin position="1"/>
        <end position="26"/>
    </location>
</feature>
<evidence type="ECO:0000259" key="6">
    <source>
        <dbReference type="Pfam" id="PF04069"/>
    </source>
</evidence>
<dbReference type="InterPro" id="IPR007210">
    <property type="entry name" value="ABC_Gly_betaine_transp_sub-bd"/>
</dbReference>
<dbReference type="STRING" id="376489.A5892_18215"/>
<dbReference type="PANTHER" id="PTHR47737:SF1">
    <property type="entry name" value="GLYCINE BETAINE_PROLINE BETAINE TRANSPORT SYSTEM PERMEASE PROTEIN PROW"/>
    <property type="match status" value="1"/>
</dbReference>
<dbReference type="SUPFAM" id="SSF53850">
    <property type="entry name" value="Periplasmic binding protein-like II"/>
    <property type="match status" value="1"/>
</dbReference>
<dbReference type="CDD" id="cd13639">
    <property type="entry name" value="PBP2_OpuAC_like"/>
    <property type="match status" value="1"/>
</dbReference>
<dbReference type="GO" id="GO:0015871">
    <property type="term" value="P:choline transport"/>
    <property type="evidence" value="ECO:0007669"/>
    <property type="project" value="TreeGrafter"/>
</dbReference>
<name>A0A172YIV7_9GAMM</name>
<dbReference type="GO" id="GO:0015226">
    <property type="term" value="F:carnitine transmembrane transporter activity"/>
    <property type="evidence" value="ECO:0007669"/>
    <property type="project" value="TreeGrafter"/>
</dbReference>
<dbReference type="RefSeq" id="WP_064124004.1">
    <property type="nucleotide sequence ID" value="NZ_CP015243.1"/>
</dbReference>
<protein>
    <submittedName>
        <fullName evidence="7">Glycine/betaine ABC transporter substrate-binding protein</fullName>
    </submittedName>
</protein>
<organism evidence="7 8">
    <name type="scientific">Halotalea alkalilenta</name>
    <dbReference type="NCBI Taxonomy" id="376489"/>
    <lineage>
        <taxon>Bacteria</taxon>
        <taxon>Pseudomonadati</taxon>
        <taxon>Pseudomonadota</taxon>
        <taxon>Gammaproteobacteria</taxon>
        <taxon>Oceanospirillales</taxon>
        <taxon>Halomonadaceae</taxon>
        <taxon>Halotalea</taxon>
    </lineage>
</organism>
<dbReference type="GO" id="GO:0043190">
    <property type="term" value="C:ATP-binding cassette (ABC) transporter complex"/>
    <property type="evidence" value="ECO:0007669"/>
    <property type="project" value="InterPro"/>
</dbReference>
<dbReference type="GO" id="GO:0005275">
    <property type="term" value="F:amine transmembrane transporter activity"/>
    <property type="evidence" value="ECO:0007669"/>
    <property type="project" value="TreeGrafter"/>
</dbReference>
<dbReference type="PANTHER" id="PTHR47737">
    <property type="entry name" value="GLYCINE BETAINE/PROLINE BETAINE TRANSPORT SYSTEM PERMEASE PROTEIN PROW"/>
    <property type="match status" value="1"/>
</dbReference>
<dbReference type="KEGG" id="haa:A5892_18215"/>
<dbReference type="Proteomes" id="UP000077875">
    <property type="component" value="Chromosome"/>
</dbReference>
<dbReference type="AlphaFoldDB" id="A0A172YIV7"/>
<feature type="domain" description="ABC-type glycine betaine transport system substrate-binding" evidence="6">
    <location>
        <begin position="31"/>
        <end position="274"/>
    </location>
</feature>
<evidence type="ECO:0000256" key="4">
    <source>
        <dbReference type="ARBA" id="ARBA00023136"/>
    </source>
</evidence>
<sequence>MQLTKTLGTSLIGALALGALSGQALAQDKGSVNIAYVEWADNIASSNVLRVVLEQQGYQVETTSLSAAAMWQAVAFGDADMMTAWLPTTHAQYYSQLQDQVENLGPNFEGTRLGLVVPSYVEEVNSIEDLASHADEFDDAITGIDPGAGIMSITEQAMEDYGLDDLELTTGSDATMTAALGSAIANQQPIVVTGWTPHWMFSRWDLKYLEDPQNAFGEAEQIDTVVREGLEDDDPEAYCIFNNFRWSPDEMGAMMLLNEQQGSDPYENAKQWVADHQALVDSWTEGCQQG</sequence>
<evidence type="ECO:0000256" key="1">
    <source>
        <dbReference type="ARBA" id="ARBA00004236"/>
    </source>
</evidence>
<dbReference type="Gene3D" id="3.40.190.10">
    <property type="entry name" value="Periplasmic binding protein-like II"/>
    <property type="match status" value="1"/>
</dbReference>